<feature type="compositionally biased region" description="Basic residues" evidence="1">
    <location>
        <begin position="196"/>
        <end position="205"/>
    </location>
</feature>
<dbReference type="PRINTS" id="PR02060">
    <property type="entry name" value="WOLFFAMILY"/>
</dbReference>
<feature type="transmembrane region" description="Helical" evidence="2">
    <location>
        <begin position="375"/>
        <end position="396"/>
    </location>
</feature>
<feature type="domain" description="Wolframin OB-fold" evidence="3">
    <location>
        <begin position="787"/>
        <end position="915"/>
    </location>
</feature>
<dbReference type="GO" id="GO:0005789">
    <property type="term" value="C:endoplasmic reticulum membrane"/>
    <property type="evidence" value="ECO:0007669"/>
    <property type="project" value="TreeGrafter"/>
</dbReference>
<accession>A0A034WSW1</accession>
<dbReference type="RefSeq" id="XP_011208584.2">
    <property type="nucleotide sequence ID" value="XM_011210282.3"/>
</dbReference>
<feature type="transmembrane region" description="Helical" evidence="2">
    <location>
        <begin position="310"/>
        <end position="328"/>
    </location>
</feature>
<feature type="transmembrane region" description="Helical" evidence="2">
    <location>
        <begin position="574"/>
        <end position="593"/>
    </location>
</feature>
<dbReference type="Pfam" id="PF19914">
    <property type="entry name" value="WEF-hand"/>
    <property type="match status" value="1"/>
</dbReference>
<feature type="transmembrane region" description="Helical" evidence="2">
    <location>
        <begin position="537"/>
        <end position="562"/>
    </location>
</feature>
<dbReference type="InterPro" id="IPR026209">
    <property type="entry name" value="Wolframin_fam"/>
</dbReference>
<dbReference type="InterPro" id="IPR011990">
    <property type="entry name" value="TPR-like_helical_dom_sf"/>
</dbReference>
<dbReference type="Pfam" id="PF19913">
    <property type="entry name" value="WCOB"/>
    <property type="match status" value="1"/>
</dbReference>
<evidence type="ECO:0000259" key="3">
    <source>
        <dbReference type="Pfam" id="PF19913"/>
    </source>
</evidence>
<dbReference type="InterPro" id="IPR045460">
    <property type="entry name" value="Wolframin_EF-hand"/>
</dbReference>
<feature type="transmembrane region" description="Helical" evidence="2">
    <location>
        <begin position="600"/>
        <end position="621"/>
    </location>
</feature>
<feature type="region of interest" description="Disordered" evidence="1">
    <location>
        <begin position="150"/>
        <end position="208"/>
    </location>
</feature>
<evidence type="ECO:0000259" key="5">
    <source>
        <dbReference type="Pfam" id="PF20053"/>
    </source>
</evidence>
<dbReference type="GeneID" id="105229820"/>
<dbReference type="Gene3D" id="1.25.40.10">
    <property type="entry name" value="Tetratricopeptide repeat domain"/>
    <property type="match status" value="1"/>
</dbReference>
<dbReference type="PANTHER" id="PTHR13098:SF3">
    <property type="entry name" value="WOLFRAMIN"/>
    <property type="match status" value="1"/>
</dbReference>
<name>A0A034WSW1_BACDO</name>
<dbReference type="EMBL" id="GAKP01002084">
    <property type="protein sequence ID" value="JAC56868.1"/>
    <property type="molecule type" value="Transcribed_RNA"/>
</dbReference>
<dbReference type="GO" id="GO:0030968">
    <property type="term" value="P:endoplasmic reticulum unfolded protein response"/>
    <property type="evidence" value="ECO:0007669"/>
    <property type="project" value="TreeGrafter"/>
</dbReference>
<evidence type="ECO:0000256" key="1">
    <source>
        <dbReference type="SAM" id="MobiDB-lite"/>
    </source>
</evidence>
<dbReference type="Pfam" id="PF20053">
    <property type="entry name" value="WC-rich"/>
    <property type="match status" value="1"/>
</dbReference>
<dbReference type="GO" id="GO:0055074">
    <property type="term" value="P:calcium ion homeostasis"/>
    <property type="evidence" value="ECO:0007669"/>
    <property type="project" value="TreeGrafter"/>
</dbReference>
<feature type="domain" description="Wolframin cysteine-rich" evidence="5">
    <location>
        <begin position="677"/>
        <end position="785"/>
    </location>
</feature>
<dbReference type="InterPro" id="IPR045458">
    <property type="entry name" value="Wolframin_Sel1-like_rpt"/>
</dbReference>
<feature type="domain" description="Wolframin EF-hand" evidence="4">
    <location>
        <begin position="115"/>
        <end position="233"/>
    </location>
</feature>
<keyword evidence="2" id="KW-1133">Transmembrane helix</keyword>
<evidence type="ECO:0000259" key="4">
    <source>
        <dbReference type="Pfam" id="PF19914"/>
    </source>
</evidence>
<evidence type="ECO:0000313" key="6">
    <source>
        <dbReference type="EMBL" id="JAC56868.1"/>
    </source>
</evidence>
<dbReference type="InterPro" id="IPR045461">
    <property type="entry name" value="Wolframin_OB_fold"/>
</dbReference>
<feature type="transmembrane region" description="Helical" evidence="2">
    <location>
        <begin position="402"/>
        <end position="419"/>
    </location>
</feature>
<protein>
    <submittedName>
        <fullName evidence="6">Wolframin</fullName>
    </submittedName>
</protein>
<keyword evidence="2" id="KW-0812">Transmembrane</keyword>
<dbReference type="PANTHER" id="PTHR13098">
    <property type="entry name" value="WOLFRAMIN"/>
    <property type="match status" value="1"/>
</dbReference>
<dbReference type="Pfam" id="PF20023">
    <property type="entry name" value="WSLR"/>
    <property type="match status" value="1"/>
</dbReference>
<dbReference type="OrthoDB" id="5865303at2759"/>
<dbReference type="AlphaFoldDB" id="A0A034WSW1"/>
<feature type="transmembrane region" description="Helical" evidence="2">
    <location>
        <begin position="283"/>
        <end position="304"/>
    </location>
</feature>
<proteinExistence type="predicted"/>
<dbReference type="CTD" id="7466"/>
<reference evidence="6" key="1">
    <citation type="journal article" date="2014" name="BMC Genomics">
        <title>Characterizing the developmental transcriptome of the oriental fruit fly, Bactrocera dorsalis (Diptera: Tephritidae) through comparative genomic analysis with Drosophila melanogaster utilizing modENCODE datasets.</title>
        <authorList>
            <person name="Geib S.M."/>
            <person name="Calla B."/>
            <person name="Hall B."/>
            <person name="Hou S."/>
            <person name="Manoukis N.C."/>
        </authorList>
    </citation>
    <scope>NUCLEOTIDE SEQUENCE</scope>
    <source>
        <strain evidence="6">Punador</strain>
    </source>
</reference>
<gene>
    <name evidence="6" type="primary">WFS1</name>
</gene>
<sequence>MASWAKNQPSGNNTRRKWNLEDRTSLNNLKYHIAAEGCSDVQYDLAKQLLDKTIEQNEATSSQQAIHWLLRAAQQGHEDATKLLRQCYEEGCGITTENEAEVRCCLSMTAGERAARKAARELFSCLANGGEHITPRQLERKMREIYNLQKKRRHHGYSTSTSEEETEDEYANRRHEPLTDAAGIGNGHVNLPTRSRQQRQHRRRVTSYSRERSASSVRVITEENLVSAAVNYAAGRMPAVNDDLTVSVPHPATLDHVPCFHRLLFHPVLFCTLLYHRLVNFMAAFPTVVSPTVRMALLFVVYWLASSENITVYLPVAIYYLCLAIMICSTCKMLKTKQDFIDFRIWSGLFLSYGDHNVEATISENLFLKNNLKPYLYFFCAFIGNLMVSPLIANGWLAHSELTIVSCIFGLASLVMFMYSSVRRFPDWIVLISFAVNVLAKYPYEMDDVVTTGWRFLDLKVPTFCSFVIGNGIEFCLNCRTALYLLIPGFLIHLAARNNWHGIYTHLIPHCVTLSWLQLCITASQSATMFGMIRATLGLAGILLFLPLFGLVSLLIPVFVIIDWMGFTDPGVRLGSTLVAAIFVLLGSCFLALHRTTQKYVTIIQVVLCITAACILTFPYMTANFKDSPRFSNIVALDKDESIINTMDNNDNVEERIDDIHKHENDEMPSITGPLHWQRFYTLCGQAANEQGNKIKSQLRCAHLEGMDVIWVGTVTQVHISRVSNIRAEYLNRYLPPWLSRWISCMYGSYVREQLQCGAEEKEIFCKDIDILLKHSALQGKCSLHQWNRYEYEIRVRMPTQGLLSKSIDIVLQASHKFGNFTRALLVGDRLQFYGTLQNNRPPSADGMREREDFILGASQTRIQLLAVKCVQCVDKTLKTVSVGRKSPLNARMRDLKRGFKYLLNVLFNPLITFK</sequence>
<organism evidence="6">
    <name type="scientific">Bactrocera dorsalis</name>
    <name type="common">Oriental fruit fly</name>
    <name type="synonym">Dacus dorsalis</name>
    <dbReference type="NCBI Taxonomy" id="27457"/>
    <lineage>
        <taxon>Eukaryota</taxon>
        <taxon>Metazoa</taxon>
        <taxon>Ecdysozoa</taxon>
        <taxon>Arthropoda</taxon>
        <taxon>Hexapoda</taxon>
        <taxon>Insecta</taxon>
        <taxon>Pterygota</taxon>
        <taxon>Neoptera</taxon>
        <taxon>Endopterygota</taxon>
        <taxon>Diptera</taxon>
        <taxon>Brachycera</taxon>
        <taxon>Muscomorpha</taxon>
        <taxon>Tephritoidea</taxon>
        <taxon>Tephritidae</taxon>
        <taxon>Bactrocera</taxon>
        <taxon>Bactrocera</taxon>
    </lineage>
</organism>
<keyword evidence="2" id="KW-0472">Membrane</keyword>
<dbReference type="KEGG" id="bdr:105229820"/>
<evidence type="ECO:0000256" key="2">
    <source>
        <dbReference type="SAM" id="Phobius"/>
    </source>
</evidence>
<dbReference type="InterPro" id="IPR045400">
    <property type="entry name" value="Wolframin_Cys-rich"/>
</dbReference>